<evidence type="ECO:0000256" key="3">
    <source>
        <dbReference type="ARBA" id="ARBA00022723"/>
    </source>
</evidence>
<keyword evidence="10 12" id="KW-0413">Isomerase</keyword>
<dbReference type="Pfam" id="PF00270">
    <property type="entry name" value="DEAD"/>
    <property type="match status" value="1"/>
</dbReference>
<keyword evidence="16" id="KW-1185">Reference proteome</keyword>
<keyword evidence="4 12" id="KW-0547">Nucleotide-binding</keyword>
<evidence type="ECO:0000256" key="2">
    <source>
        <dbReference type="ARBA" id="ARBA00022705"/>
    </source>
</evidence>
<dbReference type="Gene3D" id="3.40.1440.60">
    <property type="entry name" value="PriA, 3(prime) DNA-binding domain"/>
    <property type="match status" value="1"/>
</dbReference>
<evidence type="ECO:0000313" key="15">
    <source>
        <dbReference type="EMBL" id="AVY94280.1"/>
    </source>
</evidence>
<dbReference type="InterPro" id="IPR041236">
    <property type="entry name" value="PriA_C"/>
</dbReference>
<comment type="subunit">
    <text evidence="12">Component of the replication restart primosome.</text>
</comment>
<dbReference type="GO" id="GO:0043138">
    <property type="term" value="F:3'-5' DNA helicase activity"/>
    <property type="evidence" value="ECO:0007669"/>
    <property type="project" value="UniProtKB-EC"/>
</dbReference>
<dbReference type="Gene3D" id="3.40.50.300">
    <property type="entry name" value="P-loop containing nucleotide triphosphate hydrolases"/>
    <property type="match status" value="2"/>
</dbReference>
<dbReference type="EMBL" id="CP028519">
    <property type="protein sequence ID" value="AVY94280.1"/>
    <property type="molecule type" value="Genomic_DNA"/>
</dbReference>
<name>A0A2S0PA61_9NEIS</name>
<comment type="catalytic activity">
    <reaction evidence="12">
        <text>Couples ATP hydrolysis with the unwinding of duplex DNA by translocating in the 3'-5' direction.</text>
        <dbReference type="EC" id="5.6.2.4"/>
    </reaction>
</comment>
<feature type="binding site" evidence="12">
    <location>
        <position position="454"/>
    </location>
    <ligand>
        <name>Zn(2+)</name>
        <dbReference type="ChEBI" id="CHEBI:29105"/>
        <label>2</label>
    </ligand>
</feature>
<dbReference type="Pfam" id="PF18074">
    <property type="entry name" value="PriA_C"/>
    <property type="match status" value="1"/>
</dbReference>
<dbReference type="InterPro" id="IPR041222">
    <property type="entry name" value="PriA_3primeBD"/>
</dbReference>
<reference evidence="15 16" key="1">
    <citation type="submission" date="2018-04" db="EMBL/GenBank/DDBJ databases">
        <title>Denitrifier Microvirgula.</title>
        <authorList>
            <person name="Anderson E."/>
            <person name="Jang J."/>
            <person name="Ishii S."/>
        </authorList>
    </citation>
    <scope>NUCLEOTIDE SEQUENCE [LARGE SCALE GENOMIC DNA]</scope>
    <source>
        <strain evidence="15 16">BE2.4</strain>
    </source>
</reference>
<dbReference type="GO" id="GO:1990077">
    <property type="term" value="C:primosome complex"/>
    <property type="evidence" value="ECO:0007669"/>
    <property type="project" value="UniProtKB-UniRule"/>
</dbReference>
<keyword evidence="2 12" id="KW-0235">DNA replication</keyword>
<feature type="binding site" evidence="12">
    <location>
        <position position="430"/>
    </location>
    <ligand>
        <name>Zn(2+)</name>
        <dbReference type="ChEBI" id="CHEBI:29105"/>
        <label>1</label>
    </ligand>
</feature>
<dbReference type="EC" id="5.6.2.4" evidence="12"/>
<dbReference type="Pfam" id="PF00271">
    <property type="entry name" value="Helicase_C"/>
    <property type="match status" value="1"/>
</dbReference>
<protein>
    <recommendedName>
        <fullName evidence="12">Replication restart protein PriA</fullName>
    </recommendedName>
    <alternativeName>
        <fullName evidence="12">ATP-dependent DNA helicase PriA</fullName>
        <ecNumber evidence="12">5.6.2.4</ecNumber>
    </alternativeName>
    <alternativeName>
        <fullName evidence="12">DNA 3'-5' helicase PriA</fullName>
    </alternativeName>
</protein>
<proteinExistence type="inferred from homology"/>
<evidence type="ECO:0000256" key="1">
    <source>
        <dbReference type="ARBA" id="ARBA00022515"/>
    </source>
</evidence>
<gene>
    <name evidence="12" type="primary">priA</name>
    <name evidence="15" type="ORF">DAI18_09675</name>
</gene>
<dbReference type="InterPro" id="IPR001650">
    <property type="entry name" value="Helicase_C-like"/>
</dbReference>
<comment type="cofactor">
    <cofactor evidence="12">
        <name>Zn(2+)</name>
        <dbReference type="ChEBI" id="CHEBI:29105"/>
    </cofactor>
    <text evidence="12">Binds 2 zinc ions per subunit.</text>
</comment>
<dbReference type="OrthoDB" id="9759544at2"/>
<comment type="function">
    <text evidence="12">Initiates the restart of stalled replication forks, which reloads the replicative helicase on sites other than the origin of replication. Recognizes and binds to abandoned replication forks and remodels them to uncover a helicase loading site. Promotes assembly of the primosome at these replication forks.</text>
</comment>
<keyword evidence="5 12" id="KW-0378">Hydrolase</keyword>
<dbReference type="InterPro" id="IPR005259">
    <property type="entry name" value="PriA"/>
</dbReference>
<dbReference type="GO" id="GO:0006302">
    <property type="term" value="P:double-strand break repair"/>
    <property type="evidence" value="ECO:0007669"/>
    <property type="project" value="InterPro"/>
</dbReference>
<evidence type="ECO:0000256" key="10">
    <source>
        <dbReference type="ARBA" id="ARBA00023235"/>
    </source>
</evidence>
<feature type="binding site" evidence="12">
    <location>
        <position position="457"/>
    </location>
    <ligand>
        <name>Zn(2+)</name>
        <dbReference type="ChEBI" id="CHEBI:29105"/>
        <label>2</label>
    </ligand>
</feature>
<dbReference type="NCBIfam" id="NF004067">
    <property type="entry name" value="PRK05580.1-4"/>
    <property type="match status" value="1"/>
</dbReference>
<evidence type="ECO:0000256" key="11">
    <source>
        <dbReference type="ARBA" id="ARBA00048988"/>
    </source>
</evidence>
<evidence type="ECO:0000256" key="7">
    <source>
        <dbReference type="ARBA" id="ARBA00022833"/>
    </source>
</evidence>
<accession>A0A2S0PA61</accession>
<feature type="domain" description="Helicase ATP-binding" evidence="13">
    <location>
        <begin position="201"/>
        <end position="368"/>
    </location>
</feature>
<dbReference type="RefSeq" id="WP_107889305.1">
    <property type="nucleotide sequence ID" value="NZ_CP028519.1"/>
</dbReference>
<keyword evidence="9 12" id="KW-0238">DNA-binding</keyword>
<feature type="domain" description="Helicase C-terminal" evidence="14">
    <location>
        <begin position="462"/>
        <end position="616"/>
    </location>
</feature>
<keyword evidence="1 12" id="KW-0639">Primosome</keyword>
<dbReference type="SMART" id="SM00490">
    <property type="entry name" value="HELICc"/>
    <property type="match status" value="1"/>
</dbReference>
<dbReference type="HAMAP" id="MF_00983">
    <property type="entry name" value="PriA"/>
    <property type="match status" value="1"/>
</dbReference>
<feature type="binding site" evidence="12">
    <location>
        <position position="467"/>
    </location>
    <ligand>
        <name>Zn(2+)</name>
        <dbReference type="ChEBI" id="CHEBI:29105"/>
        <label>1</label>
    </ligand>
</feature>
<dbReference type="NCBIfam" id="TIGR00595">
    <property type="entry name" value="priA"/>
    <property type="match status" value="1"/>
</dbReference>
<dbReference type="FunFam" id="3.40.50.300:FF:000489">
    <property type="entry name" value="Primosome assembly protein PriA"/>
    <property type="match status" value="1"/>
</dbReference>
<dbReference type="SUPFAM" id="SSF52540">
    <property type="entry name" value="P-loop containing nucleoside triphosphate hydrolases"/>
    <property type="match status" value="2"/>
</dbReference>
<dbReference type="GO" id="GO:0006270">
    <property type="term" value="P:DNA replication initiation"/>
    <property type="evidence" value="ECO:0007669"/>
    <property type="project" value="TreeGrafter"/>
</dbReference>
<dbReference type="SMART" id="SM00487">
    <property type="entry name" value="DEXDc"/>
    <property type="match status" value="1"/>
</dbReference>
<dbReference type="GO" id="GO:0005524">
    <property type="term" value="F:ATP binding"/>
    <property type="evidence" value="ECO:0007669"/>
    <property type="project" value="UniProtKB-UniRule"/>
</dbReference>
<comment type="catalytic activity">
    <reaction evidence="11 12">
        <text>ATP + H2O = ADP + phosphate + H(+)</text>
        <dbReference type="Rhea" id="RHEA:13065"/>
        <dbReference type="ChEBI" id="CHEBI:15377"/>
        <dbReference type="ChEBI" id="CHEBI:15378"/>
        <dbReference type="ChEBI" id="CHEBI:30616"/>
        <dbReference type="ChEBI" id="CHEBI:43474"/>
        <dbReference type="ChEBI" id="CHEBI:456216"/>
        <dbReference type="EC" id="5.6.2.4"/>
    </reaction>
</comment>
<dbReference type="PROSITE" id="PS51192">
    <property type="entry name" value="HELICASE_ATP_BIND_1"/>
    <property type="match status" value="1"/>
</dbReference>
<evidence type="ECO:0000256" key="6">
    <source>
        <dbReference type="ARBA" id="ARBA00022806"/>
    </source>
</evidence>
<dbReference type="GO" id="GO:0003677">
    <property type="term" value="F:DNA binding"/>
    <property type="evidence" value="ECO:0007669"/>
    <property type="project" value="UniProtKB-UniRule"/>
</dbReference>
<evidence type="ECO:0000313" key="16">
    <source>
        <dbReference type="Proteomes" id="UP000244173"/>
    </source>
</evidence>
<dbReference type="PANTHER" id="PTHR30580:SF0">
    <property type="entry name" value="PRIMOSOMAL PROTEIN N"/>
    <property type="match status" value="1"/>
</dbReference>
<dbReference type="InterPro" id="IPR011545">
    <property type="entry name" value="DEAD/DEAH_box_helicase_dom"/>
</dbReference>
<dbReference type="STRING" id="1122240.GCA_000620105_03211"/>
<dbReference type="PROSITE" id="PS51194">
    <property type="entry name" value="HELICASE_CTER"/>
    <property type="match status" value="1"/>
</dbReference>
<organism evidence="15 16">
    <name type="scientific">Microvirgula aerodenitrificans</name>
    <dbReference type="NCBI Taxonomy" id="57480"/>
    <lineage>
        <taxon>Bacteria</taxon>
        <taxon>Pseudomonadati</taxon>
        <taxon>Pseudomonadota</taxon>
        <taxon>Betaproteobacteria</taxon>
        <taxon>Neisseriales</taxon>
        <taxon>Aquaspirillaceae</taxon>
        <taxon>Microvirgula</taxon>
    </lineage>
</organism>
<feature type="binding site" evidence="12">
    <location>
        <position position="439"/>
    </location>
    <ligand>
        <name>Zn(2+)</name>
        <dbReference type="ChEBI" id="CHEBI:29105"/>
        <label>2</label>
    </ligand>
</feature>
<feature type="binding site" evidence="12">
    <location>
        <position position="427"/>
    </location>
    <ligand>
        <name>Zn(2+)</name>
        <dbReference type="ChEBI" id="CHEBI:29105"/>
        <label>1</label>
    </ligand>
</feature>
<evidence type="ECO:0000259" key="14">
    <source>
        <dbReference type="PROSITE" id="PS51194"/>
    </source>
</evidence>
<dbReference type="CDD" id="cd18804">
    <property type="entry name" value="SF2_C_priA"/>
    <property type="match status" value="1"/>
</dbReference>
<dbReference type="InterPro" id="IPR014001">
    <property type="entry name" value="Helicase_ATP-bd"/>
</dbReference>
<dbReference type="InterPro" id="IPR027417">
    <property type="entry name" value="P-loop_NTPase"/>
</dbReference>
<dbReference type="GO" id="GO:0016887">
    <property type="term" value="F:ATP hydrolysis activity"/>
    <property type="evidence" value="ECO:0007669"/>
    <property type="project" value="RHEA"/>
</dbReference>
<evidence type="ECO:0000259" key="13">
    <source>
        <dbReference type="PROSITE" id="PS51192"/>
    </source>
</evidence>
<dbReference type="InterPro" id="IPR042115">
    <property type="entry name" value="PriA_3primeBD_sf"/>
</dbReference>
<comment type="similarity">
    <text evidence="12">Belongs to the helicase family. PriA subfamily.</text>
</comment>
<dbReference type="GO" id="GO:0008270">
    <property type="term" value="F:zinc ion binding"/>
    <property type="evidence" value="ECO:0007669"/>
    <property type="project" value="UniProtKB-UniRule"/>
</dbReference>
<dbReference type="GO" id="GO:0006269">
    <property type="term" value="P:DNA replication, synthesis of primer"/>
    <property type="evidence" value="ECO:0007669"/>
    <property type="project" value="UniProtKB-KW"/>
</dbReference>
<keyword evidence="8 12" id="KW-0067">ATP-binding</keyword>
<feature type="binding site" evidence="12">
    <location>
        <position position="470"/>
    </location>
    <ligand>
        <name>Zn(2+)</name>
        <dbReference type="ChEBI" id="CHEBI:29105"/>
        <label>1</label>
    </ligand>
</feature>
<evidence type="ECO:0000256" key="8">
    <source>
        <dbReference type="ARBA" id="ARBA00022840"/>
    </source>
</evidence>
<evidence type="ECO:0000256" key="4">
    <source>
        <dbReference type="ARBA" id="ARBA00022741"/>
    </source>
</evidence>
<dbReference type="Pfam" id="PF18319">
    <property type="entry name" value="Zn_ribbon_PriA"/>
    <property type="match status" value="1"/>
</dbReference>
<dbReference type="Pfam" id="PF17764">
    <property type="entry name" value="PriA_3primeBD"/>
    <property type="match status" value="1"/>
</dbReference>
<dbReference type="PANTHER" id="PTHR30580">
    <property type="entry name" value="PRIMOSOMAL PROTEIN N"/>
    <property type="match status" value="1"/>
</dbReference>
<dbReference type="KEGG" id="maer:DAI18_09675"/>
<evidence type="ECO:0000256" key="5">
    <source>
        <dbReference type="ARBA" id="ARBA00022801"/>
    </source>
</evidence>
<dbReference type="Proteomes" id="UP000244173">
    <property type="component" value="Chromosome"/>
</dbReference>
<dbReference type="CDD" id="cd17929">
    <property type="entry name" value="DEXHc_priA"/>
    <property type="match status" value="1"/>
</dbReference>
<sequence length="721" mass="78720">MTDASSNTIIRVALDVPLDRTFDYAAPGPLAIGSRVSVGFGPRQMVGIVLGHATHSEFDLKPARPIEDRLPPLPDDWLALVRFAADYYACAPGPALFTALPPALRAPRPFIPARDPQYRLTPAGRDWQPPRRAARQCELHAALAASPLARSSARAIAADAGRRLDDWLAAGWIEEIDDQPAALTLGPLPALTVAQQQALDQLPRDGFSPTLLFGITGSGKTEIYLRRIAETLAAGRQALVLVPEINLTPQLESRFRARFPNTVIACLNSSQPERARSEAWVAAWQGRARLVIGTRLGVFAPLPELGLIVVDEEHDASFKQQDGLRYSARDLAIWRAHRAGVPILLGSATPSLESWRHADAGRYGRVELAERATGAALPAIHLIDIRRLPLDDGLSVPAIEALARCRDKGEVSLVYLNRRGYSPALSCTDCGWIAGCPSCSAKLVLHLRERQLRCHHCGHHQPVPHACPDCGNPDLKPLGQGTQRVEAALTRVLPGARIRRIDRDTVSHRDAWAEVYQAIHDGEVDVLVGTQMLAKGHDFPTLSLVVALNTDGGLYSADFRASETLFSQLMQVAGRAGRAERPGTVLVQTQLPEHPLYQALCRHDYPGFAATLLDERKQTDMPPYCHQFVVRADSEKLADARAFLGALVAALPAIDGVCVYDPITASMVRLEGRERAQVLVQSAQRGPLRRMLAELTAQAPVLAKPYGRHLRWSVDVDPLEL</sequence>
<evidence type="ECO:0000256" key="12">
    <source>
        <dbReference type="HAMAP-Rule" id="MF_00983"/>
    </source>
</evidence>
<feature type="binding site" evidence="12">
    <location>
        <position position="436"/>
    </location>
    <ligand>
        <name>Zn(2+)</name>
        <dbReference type="ChEBI" id="CHEBI:29105"/>
        <label>2</label>
    </ligand>
</feature>
<keyword evidence="3 12" id="KW-0479">Metal-binding</keyword>
<keyword evidence="6 12" id="KW-0347">Helicase</keyword>
<dbReference type="GO" id="GO:0006310">
    <property type="term" value="P:DNA recombination"/>
    <property type="evidence" value="ECO:0007669"/>
    <property type="project" value="InterPro"/>
</dbReference>
<dbReference type="AlphaFoldDB" id="A0A2S0PA61"/>
<keyword evidence="7 12" id="KW-0862">Zinc</keyword>
<dbReference type="InterPro" id="IPR040498">
    <property type="entry name" value="PriA_CRR"/>
</dbReference>
<evidence type="ECO:0000256" key="9">
    <source>
        <dbReference type="ARBA" id="ARBA00023125"/>
    </source>
</evidence>